<evidence type="ECO:0000313" key="2">
    <source>
        <dbReference type="Proteomes" id="UP000691718"/>
    </source>
</evidence>
<organism evidence="1 2">
    <name type="scientific">Parnassius apollo</name>
    <name type="common">Apollo butterfly</name>
    <name type="synonym">Papilio apollo</name>
    <dbReference type="NCBI Taxonomy" id="110799"/>
    <lineage>
        <taxon>Eukaryota</taxon>
        <taxon>Metazoa</taxon>
        <taxon>Ecdysozoa</taxon>
        <taxon>Arthropoda</taxon>
        <taxon>Hexapoda</taxon>
        <taxon>Insecta</taxon>
        <taxon>Pterygota</taxon>
        <taxon>Neoptera</taxon>
        <taxon>Endopterygota</taxon>
        <taxon>Lepidoptera</taxon>
        <taxon>Glossata</taxon>
        <taxon>Ditrysia</taxon>
        <taxon>Papilionoidea</taxon>
        <taxon>Papilionidae</taxon>
        <taxon>Parnassiinae</taxon>
        <taxon>Parnassini</taxon>
        <taxon>Parnassius</taxon>
        <taxon>Parnassius</taxon>
    </lineage>
</organism>
<dbReference type="PANTHER" id="PTHR14428:SF5">
    <property type="entry name" value="NUCLEOLAR COMPLEX PROTEIN 3 HOMOLOG"/>
    <property type="match status" value="1"/>
</dbReference>
<dbReference type="Proteomes" id="UP000691718">
    <property type="component" value="Unassembled WGS sequence"/>
</dbReference>
<dbReference type="AlphaFoldDB" id="A0A8S3YCA6"/>
<dbReference type="GO" id="GO:0003682">
    <property type="term" value="F:chromatin binding"/>
    <property type="evidence" value="ECO:0007669"/>
    <property type="project" value="TreeGrafter"/>
</dbReference>
<accession>A0A8S3YCA6</accession>
<evidence type="ECO:0000313" key="1">
    <source>
        <dbReference type="EMBL" id="CAG5056844.1"/>
    </source>
</evidence>
<dbReference type="EMBL" id="CAJQZP010001616">
    <property type="protein sequence ID" value="CAG5056844.1"/>
    <property type="molecule type" value="Genomic_DNA"/>
</dbReference>
<name>A0A8S3YCA6_PARAO</name>
<proteinExistence type="predicted"/>
<comment type="caution">
    <text evidence="1">The sequence shown here is derived from an EMBL/GenBank/DDBJ whole genome shotgun (WGS) entry which is preliminary data.</text>
</comment>
<dbReference type="OrthoDB" id="10263597at2759"/>
<gene>
    <name evidence="1" type="ORF">PAPOLLO_LOCUS26933</name>
</gene>
<dbReference type="PANTHER" id="PTHR14428">
    <property type="entry name" value="NUCLEOLAR COMPLEX PROTEIN 3"/>
    <property type="match status" value="1"/>
</dbReference>
<sequence>MCEQSSTAVQSLLDAEEAGAAGRYDATLPSPEHCCARAAALHELCALRRHHQPALRSAAAALLARTHTPLQHRTPIQIYEEYDGSQMAFKPAIPPPKRNELINKRPQHAHAWAQGDFKKHCESIENSVQLIFSENVR</sequence>
<dbReference type="InterPro" id="IPR016903">
    <property type="entry name" value="Nucleolar_cplx-assoc_3"/>
</dbReference>
<dbReference type="GO" id="GO:0006270">
    <property type="term" value="P:DNA replication initiation"/>
    <property type="evidence" value="ECO:0007669"/>
    <property type="project" value="TreeGrafter"/>
</dbReference>
<reference evidence="1" key="1">
    <citation type="submission" date="2021-04" db="EMBL/GenBank/DDBJ databases">
        <authorList>
            <person name="Tunstrom K."/>
        </authorList>
    </citation>
    <scope>NUCLEOTIDE SEQUENCE</scope>
</reference>
<protein>
    <submittedName>
        <fullName evidence="1">(apollo) hypothetical protein</fullName>
    </submittedName>
</protein>
<keyword evidence="2" id="KW-1185">Reference proteome</keyword>
<dbReference type="GO" id="GO:0005730">
    <property type="term" value="C:nucleolus"/>
    <property type="evidence" value="ECO:0007669"/>
    <property type="project" value="TreeGrafter"/>
</dbReference>